<feature type="compositionally biased region" description="Basic and acidic residues" evidence="5">
    <location>
        <begin position="203"/>
        <end position="214"/>
    </location>
</feature>
<keyword evidence="3" id="KW-1133">Transmembrane helix</keyword>
<dbReference type="Gene3D" id="2.60.120.260">
    <property type="entry name" value="Galactose-binding domain-like"/>
    <property type="match status" value="1"/>
</dbReference>
<reference evidence="7 8" key="1">
    <citation type="submission" date="2016-06" db="EMBL/GenBank/DDBJ databases">
        <title>Evolution of pathogenesis and genome organization in the Tremellales.</title>
        <authorList>
            <person name="Cuomo C."/>
            <person name="Litvintseva A."/>
            <person name="Heitman J."/>
            <person name="Chen Y."/>
            <person name="Sun S."/>
            <person name="Springer D."/>
            <person name="Dromer F."/>
            <person name="Young S."/>
            <person name="Zeng Q."/>
            <person name="Chapman S."/>
            <person name="Gujja S."/>
            <person name="Saif S."/>
            <person name="Birren B."/>
        </authorList>
    </citation>
    <scope>NUCLEOTIDE SEQUENCE [LARGE SCALE GENOMIC DNA]</scope>
    <source>
        <strain evidence="7 8">ATCC 28783</strain>
    </source>
</reference>
<dbReference type="VEuPathDB" id="FungiDB:TREMEDRAFT_71629"/>
<feature type="compositionally biased region" description="Polar residues" evidence="5">
    <location>
        <begin position="307"/>
        <end position="316"/>
    </location>
</feature>
<dbReference type="InterPro" id="IPR045119">
    <property type="entry name" value="SUN1-5"/>
</dbReference>
<dbReference type="GO" id="GO:0034993">
    <property type="term" value="C:meiotic nuclear membrane microtubule tethering complex"/>
    <property type="evidence" value="ECO:0007669"/>
    <property type="project" value="TreeGrafter"/>
</dbReference>
<evidence type="ECO:0000259" key="6">
    <source>
        <dbReference type="PROSITE" id="PS51469"/>
    </source>
</evidence>
<feature type="compositionally biased region" description="Polar residues" evidence="5">
    <location>
        <begin position="86"/>
        <end position="99"/>
    </location>
</feature>
<dbReference type="Proteomes" id="UP000289152">
    <property type="component" value="Unassembled WGS sequence"/>
</dbReference>
<evidence type="ECO:0000256" key="5">
    <source>
        <dbReference type="SAM" id="MobiDB-lite"/>
    </source>
</evidence>
<proteinExistence type="predicted"/>
<accession>A0A4Q1BNN9</accession>
<feature type="compositionally biased region" description="Acidic residues" evidence="5">
    <location>
        <begin position="278"/>
        <end position="293"/>
    </location>
</feature>
<feature type="compositionally biased region" description="Basic and acidic residues" evidence="5">
    <location>
        <begin position="170"/>
        <end position="179"/>
    </location>
</feature>
<feature type="compositionally biased region" description="Basic and acidic residues" evidence="5">
    <location>
        <begin position="239"/>
        <end position="252"/>
    </location>
</feature>
<dbReference type="OrthoDB" id="342281at2759"/>
<protein>
    <recommendedName>
        <fullName evidence="6">SUN domain-containing protein</fullName>
    </recommendedName>
</protein>
<keyword evidence="4" id="KW-0472">Membrane</keyword>
<dbReference type="PROSITE" id="PS51469">
    <property type="entry name" value="SUN"/>
    <property type="match status" value="1"/>
</dbReference>
<organism evidence="7 8">
    <name type="scientific">Tremella mesenterica</name>
    <name type="common">Jelly fungus</name>
    <dbReference type="NCBI Taxonomy" id="5217"/>
    <lineage>
        <taxon>Eukaryota</taxon>
        <taxon>Fungi</taxon>
        <taxon>Dikarya</taxon>
        <taxon>Basidiomycota</taxon>
        <taxon>Agaricomycotina</taxon>
        <taxon>Tremellomycetes</taxon>
        <taxon>Tremellales</taxon>
        <taxon>Tremellaceae</taxon>
        <taxon>Tremella</taxon>
    </lineage>
</organism>
<keyword evidence="2" id="KW-0812">Transmembrane</keyword>
<comment type="subcellular location">
    <subcellularLocation>
        <location evidence="1">Membrane</location>
    </subcellularLocation>
</comment>
<dbReference type="PANTHER" id="PTHR12911">
    <property type="entry name" value="SAD1/UNC-84-LIKE PROTEIN-RELATED"/>
    <property type="match status" value="1"/>
</dbReference>
<feature type="domain" description="SUN" evidence="6">
    <location>
        <begin position="730"/>
        <end position="912"/>
    </location>
</feature>
<gene>
    <name evidence="7" type="ORF">M231_03162</name>
</gene>
<comment type="caution">
    <text evidence="7">The sequence shown here is derived from an EMBL/GenBank/DDBJ whole genome shotgun (WGS) entry which is preliminary data.</text>
</comment>
<dbReference type="EMBL" id="SDIL01000030">
    <property type="protein sequence ID" value="RXK39493.1"/>
    <property type="molecule type" value="Genomic_DNA"/>
</dbReference>
<feature type="region of interest" description="Disordered" evidence="5">
    <location>
        <begin position="1"/>
        <end position="59"/>
    </location>
</feature>
<dbReference type="GO" id="GO:0043495">
    <property type="term" value="F:protein-membrane adaptor activity"/>
    <property type="evidence" value="ECO:0007669"/>
    <property type="project" value="TreeGrafter"/>
</dbReference>
<evidence type="ECO:0000256" key="4">
    <source>
        <dbReference type="ARBA" id="ARBA00023136"/>
    </source>
</evidence>
<evidence type="ECO:0000313" key="8">
    <source>
        <dbReference type="Proteomes" id="UP000289152"/>
    </source>
</evidence>
<dbReference type="AlphaFoldDB" id="A0A4Q1BNN9"/>
<dbReference type="InterPro" id="IPR012919">
    <property type="entry name" value="SUN_dom"/>
</dbReference>
<dbReference type="InParanoid" id="A0A4Q1BNN9"/>
<dbReference type="PANTHER" id="PTHR12911:SF8">
    <property type="entry name" value="KLAROID PROTEIN-RELATED"/>
    <property type="match status" value="1"/>
</dbReference>
<evidence type="ECO:0000256" key="3">
    <source>
        <dbReference type="ARBA" id="ARBA00022989"/>
    </source>
</evidence>
<sequence length="915" mass="100420">MPPRKGQQASPVRPLSGRTVAPSPARSTKSVTSKRGVHEEDWENESLLSTSFKVPNSRSSKVAAASSFLTLKDTSVNVAAAFHAAQTGQSIPTPTSERGPTSRAKPPSKPAPQRAQRAKSPAEQIASAARALSPVRFFLRPTDNGDSELSGEYNSFSSLATGNHSGETSYDYRQEEEYVKAAQAAKTSPSKGPRHSDSKRRGRLAEDMPYRPDDDGSEYESEYSGGEGEGLVKAGALDGRAETRGKRKEKGEGYLGMGLGFQPRVRRKSRKSGGGVYSEEDEDEEEGVDDPDDRSDNRHTPMIELPPTNNHQRSPTPAQLLRALSPRIDRLSPGPSFHPRRRQPSSIRTIITNVLHGVALMLRFLVEAGSSFLKNSTVKPYRFVAGSSRSILSQVWRDWWKWVGAIFALSIALRILNHPWHSKANFTAPDAPPTSIDKLIHRLTSLEHALSTLSTTSHDMIGKHEEGQRHVSKLDERVIELKSWTAREVQQVAGVGQGNQKEVQELQQGYNQLKAEVAGLGKRMITSEEGLSKAQNSLKSLDSLDREVHLLKARVDDVEIGLKEALDDGRLLNVIERILPKTMPVKMNSRGSVDIDPIFWTEMKKVLIGKSEVEGIVKNVLKESPRAASDQAELDSWAERLFEKKAASGVILSRSDFLKVLDSEMADLRHQIEALPRNAKTDTRAKSTVTVKSAKGDDLTSILQQLIDAALLKYSKDVIAKPDYALFTAGGRIVPSITSDTLVLHSPSTFGRILFGRKDVEGRSPATAIHPDNAVGECWPFKGGQGQLGVLLTRRVIITDITVEHAASELALDISTAPKLVQVWAVVEGEQNKARLMAYHESRGTESPSVDNLLLTEFTYDPNSPSPIQTVPVSPDIVELGIDTGIVIFKIESNWGADFTCLYRVSLGANFERLC</sequence>
<evidence type="ECO:0000256" key="1">
    <source>
        <dbReference type="ARBA" id="ARBA00004370"/>
    </source>
</evidence>
<keyword evidence="8" id="KW-1185">Reference proteome</keyword>
<dbReference type="STRING" id="5217.A0A4Q1BNN9"/>
<feature type="region of interest" description="Disordered" evidence="5">
    <location>
        <begin position="83"/>
        <end position="316"/>
    </location>
</feature>
<evidence type="ECO:0000313" key="7">
    <source>
        <dbReference type="EMBL" id="RXK39493.1"/>
    </source>
</evidence>
<feature type="compositionally biased region" description="Polar residues" evidence="5">
    <location>
        <begin position="46"/>
        <end position="59"/>
    </location>
</feature>
<feature type="compositionally biased region" description="Polar residues" evidence="5">
    <location>
        <begin position="152"/>
        <end position="168"/>
    </location>
</feature>
<name>A0A4Q1BNN9_TREME</name>
<evidence type="ECO:0000256" key="2">
    <source>
        <dbReference type="ARBA" id="ARBA00022692"/>
    </source>
</evidence>
<dbReference type="Pfam" id="PF07738">
    <property type="entry name" value="Sad1_UNC"/>
    <property type="match status" value="1"/>
</dbReference>